<keyword evidence="2 4" id="KW-0378">Hydrolase</keyword>
<keyword evidence="7" id="KW-1185">Reference proteome</keyword>
<protein>
    <submittedName>
        <fullName evidence="6">Pectate lyase-like protein</fullName>
    </submittedName>
</protein>
<organism evidence="6 7">
    <name type="scientific">Arenicella xantha</name>
    <dbReference type="NCBI Taxonomy" id="644221"/>
    <lineage>
        <taxon>Bacteria</taxon>
        <taxon>Pseudomonadati</taxon>
        <taxon>Pseudomonadota</taxon>
        <taxon>Gammaproteobacteria</taxon>
        <taxon>Arenicellales</taxon>
        <taxon>Arenicellaceae</taxon>
        <taxon>Arenicella</taxon>
    </lineage>
</organism>
<dbReference type="PROSITE" id="PS51257">
    <property type="entry name" value="PROKAR_LIPOPROTEIN"/>
    <property type="match status" value="1"/>
</dbReference>
<sequence>MANKMRRAVLTGLTGASIAPSFFIAGCAKSTPQSPNDPWLLATSIRARIQLPIIPDSEFVITDFGAKGDGKHDNTGAISRAIAAATKAGGGRVTVPEGTFMTGPIHLQDRIDLHVKKGATLSFIPEPDRYLPAVFTRWEGVEFMGLSPLIYAYGKSDIAVSGQGRLVGGADDTHWWPWKGIKNPTSETNQNSARKQLFIEAEQGVPPEQRDYAKGAYLRPPFIQFYKCNNILIEDVTITASPFWLINPVLSNSITVRGVTCHSYGPNNDGCNPESCNNVLIENCLFDTGDDCIAIKSGRNADGRRINVPSQNIIVANCSMKAGHGGVVMGSELSGGIKNIFVEHCKMSSPDLWSSIRIKTNAMRGGGVTNLNVRHIDIGTVRDMLLINYYYEEGEAGDFTPVVNGLTFDHIHCANAQRILNVRGFKHAQIQNIALNHITIDHAEKPSIVENVSDIRFQNMSVDGKAINSLDDLATETAS</sequence>
<proteinExistence type="inferred from homology"/>
<dbReference type="GO" id="GO:0005975">
    <property type="term" value="P:carbohydrate metabolic process"/>
    <property type="evidence" value="ECO:0007669"/>
    <property type="project" value="InterPro"/>
</dbReference>
<evidence type="ECO:0000313" key="7">
    <source>
        <dbReference type="Proteomes" id="UP000253083"/>
    </source>
</evidence>
<dbReference type="PANTHER" id="PTHR31339">
    <property type="entry name" value="PECTIN LYASE-RELATED"/>
    <property type="match status" value="1"/>
</dbReference>
<dbReference type="Gene3D" id="2.160.20.10">
    <property type="entry name" value="Single-stranded right-handed beta-helix, Pectin lyase-like"/>
    <property type="match status" value="1"/>
</dbReference>
<gene>
    <name evidence="6" type="ORF">DFR28_101400</name>
</gene>
<evidence type="ECO:0000256" key="1">
    <source>
        <dbReference type="ARBA" id="ARBA00008834"/>
    </source>
</evidence>
<dbReference type="SUPFAM" id="SSF51126">
    <property type="entry name" value="Pectin lyase-like"/>
    <property type="match status" value="1"/>
</dbReference>
<name>A0A395JR29_9GAMM</name>
<feature type="domain" description="Rhamnogalacturonase A/B/Epimerase-like pectate lyase" evidence="5">
    <location>
        <begin position="61"/>
        <end position="113"/>
    </location>
</feature>
<evidence type="ECO:0000256" key="4">
    <source>
        <dbReference type="RuleBase" id="RU361169"/>
    </source>
</evidence>
<reference evidence="6 7" key="1">
    <citation type="submission" date="2018-06" db="EMBL/GenBank/DDBJ databases">
        <title>Genomic Encyclopedia of Type Strains, Phase IV (KMG-IV): sequencing the most valuable type-strain genomes for metagenomic binning, comparative biology and taxonomic classification.</title>
        <authorList>
            <person name="Goeker M."/>
        </authorList>
    </citation>
    <scope>NUCLEOTIDE SEQUENCE [LARGE SCALE GENOMIC DNA]</scope>
    <source>
        <strain evidence="6 7">DSM 24032</strain>
    </source>
</reference>
<dbReference type="PANTHER" id="PTHR31339:SF9">
    <property type="entry name" value="PLASMIN AND FIBRONECTIN-BINDING PROTEIN A"/>
    <property type="match status" value="1"/>
</dbReference>
<dbReference type="EMBL" id="QNRT01000001">
    <property type="protein sequence ID" value="RBP53015.1"/>
    <property type="molecule type" value="Genomic_DNA"/>
</dbReference>
<dbReference type="InParanoid" id="A0A395JR29"/>
<comment type="similarity">
    <text evidence="1 4">Belongs to the glycosyl hydrolase 28 family.</text>
</comment>
<dbReference type="AlphaFoldDB" id="A0A395JR29"/>
<dbReference type="InterPro" id="IPR024535">
    <property type="entry name" value="RHGA/B-epi-like_pectate_lyase"/>
</dbReference>
<dbReference type="Pfam" id="PF00295">
    <property type="entry name" value="Glyco_hydro_28"/>
    <property type="match status" value="1"/>
</dbReference>
<dbReference type="SMART" id="SM00710">
    <property type="entry name" value="PbH1"/>
    <property type="match status" value="4"/>
</dbReference>
<dbReference type="PROSITE" id="PS00502">
    <property type="entry name" value="POLYGALACTURONASE"/>
    <property type="match status" value="1"/>
</dbReference>
<keyword evidence="3 4" id="KW-0326">Glycosidase</keyword>
<accession>A0A395JR29</accession>
<dbReference type="InterPro" id="IPR006626">
    <property type="entry name" value="PbH1"/>
</dbReference>
<keyword evidence="6" id="KW-0456">Lyase</keyword>
<dbReference type="Pfam" id="PF12708">
    <property type="entry name" value="Pect-lyase_RHGA_epim"/>
    <property type="match status" value="1"/>
</dbReference>
<dbReference type="GO" id="GO:0016829">
    <property type="term" value="F:lyase activity"/>
    <property type="evidence" value="ECO:0007669"/>
    <property type="project" value="UniProtKB-KW"/>
</dbReference>
<dbReference type="GO" id="GO:0004650">
    <property type="term" value="F:polygalacturonase activity"/>
    <property type="evidence" value="ECO:0007669"/>
    <property type="project" value="InterPro"/>
</dbReference>
<dbReference type="RefSeq" id="WP_113952622.1">
    <property type="nucleotide sequence ID" value="NZ_QNRT01000001.1"/>
</dbReference>
<dbReference type="OrthoDB" id="9795222at2"/>
<dbReference type="InterPro" id="IPR051801">
    <property type="entry name" value="GH28_Enzymes"/>
</dbReference>
<dbReference type="InterPro" id="IPR011050">
    <property type="entry name" value="Pectin_lyase_fold/virulence"/>
</dbReference>
<evidence type="ECO:0000313" key="6">
    <source>
        <dbReference type="EMBL" id="RBP53015.1"/>
    </source>
</evidence>
<dbReference type="InterPro" id="IPR012334">
    <property type="entry name" value="Pectin_lyas_fold"/>
</dbReference>
<dbReference type="Proteomes" id="UP000253083">
    <property type="component" value="Unassembled WGS sequence"/>
</dbReference>
<evidence type="ECO:0000256" key="2">
    <source>
        <dbReference type="ARBA" id="ARBA00022801"/>
    </source>
</evidence>
<dbReference type="InterPro" id="IPR000743">
    <property type="entry name" value="Glyco_hydro_28"/>
</dbReference>
<evidence type="ECO:0000259" key="5">
    <source>
        <dbReference type="Pfam" id="PF12708"/>
    </source>
</evidence>
<comment type="caution">
    <text evidence="6">The sequence shown here is derived from an EMBL/GenBank/DDBJ whole genome shotgun (WGS) entry which is preliminary data.</text>
</comment>
<evidence type="ECO:0000256" key="3">
    <source>
        <dbReference type="ARBA" id="ARBA00023295"/>
    </source>
</evidence>